<dbReference type="SUPFAM" id="SSF161098">
    <property type="entry name" value="MetI-like"/>
    <property type="match status" value="2"/>
</dbReference>
<feature type="transmembrane region" description="Helical" evidence="8">
    <location>
        <begin position="460"/>
        <end position="481"/>
    </location>
</feature>
<feature type="transmembrane region" description="Helical" evidence="8">
    <location>
        <begin position="130"/>
        <end position="149"/>
    </location>
</feature>
<gene>
    <name evidence="10" type="ORF">CF15_03070</name>
</gene>
<evidence type="ECO:0000256" key="6">
    <source>
        <dbReference type="ARBA" id="ARBA00022989"/>
    </source>
</evidence>
<sequence length="622" mass="67378">MAARERPLLERLRPARARADPEIVILLYTPLLAIIFAFIAPLLTVVLEASRMDFRELATSYYINPSLDAFSNFISINRLPGTIRIDVNGFDMGVIGNTLVNSAIVTAAAAAIGASIAVLIGLYRFPGRRLLAVLAYVPLLIAPFVNAYVMERYFGKSFTFNTLSYMISMITRPLFGENVVIEFSGQAGVALAQTLMFYPIVYINALAALGTVDATLVEQAINLGARGWRLIRSIILPLIMPGVLAGSVLVFILSLEDVGAPIVFRFHKMMSYQIYQYFQSVGSEASRPLIAALSLLMLLFAAIPLAAIRRYLSLRYYARLARGAPRPFRGLRLGPRGLLLAYLVALPIVLTAAAPQIGVVVLAFSRKWIGPLPDLLPPGRLFDNFATLADMAGVVRSIYNSVTYMLEAIVFIALLGFMAGYATARARLPGAALLDLLSSLPLAVPGLVVAFSYYVFFATYFHGTFLDPVLFPGHVLVLAYIMRKLPFTVRSVFTAVIQTPKELEDAARSLGARRAMTIRRIVLPLVWRGLLAGLLLSAIYVLSEVSVSITLGGLKGSIVSREHAGPITFAILQLTTQATIVAGGTQPQAKAAALAVVLMALEAGVILAASRLTRRGQALVTI</sequence>
<keyword evidence="5 8" id="KW-0812">Transmembrane</keyword>
<dbReference type="OrthoDB" id="28023at2157"/>
<accession>A0A0V8RUR1</accession>
<keyword evidence="2 8" id="KW-0813">Transport</keyword>
<dbReference type="InterPro" id="IPR000515">
    <property type="entry name" value="MetI-like"/>
</dbReference>
<comment type="similarity">
    <text evidence="8">Belongs to the binding-protein-dependent transport system permease family.</text>
</comment>
<feature type="transmembrane region" description="Helical" evidence="8">
    <location>
        <begin position="591"/>
        <end position="609"/>
    </location>
</feature>
<dbReference type="GO" id="GO:0055085">
    <property type="term" value="P:transmembrane transport"/>
    <property type="evidence" value="ECO:0007669"/>
    <property type="project" value="InterPro"/>
</dbReference>
<feature type="transmembrane region" description="Helical" evidence="8">
    <location>
        <begin position="230"/>
        <end position="255"/>
    </location>
</feature>
<feature type="transmembrane region" description="Helical" evidence="8">
    <location>
        <begin position="339"/>
        <end position="364"/>
    </location>
</feature>
<feature type="transmembrane region" description="Helical" evidence="8">
    <location>
        <begin position="196"/>
        <end position="218"/>
    </location>
</feature>
<evidence type="ECO:0000256" key="8">
    <source>
        <dbReference type="RuleBase" id="RU363032"/>
    </source>
</evidence>
<dbReference type="PROSITE" id="PS50928">
    <property type="entry name" value="ABC_TM1"/>
    <property type="match status" value="2"/>
</dbReference>
<keyword evidence="7 8" id="KW-0472">Membrane</keyword>
<dbReference type="Proteomes" id="UP000053352">
    <property type="component" value="Unassembled WGS sequence"/>
</dbReference>
<evidence type="ECO:0000256" key="3">
    <source>
        <dbReference type="ARBA" id="ARBA00022475"/>
    </source>
</evidence>
<feature type="transmembrane region" description="Helical" evidence="8">
    <location>
        <begin position="289"/>
        <end position="312"/>
    </location>
</feature>
<feature type="transmembrane region" description="Helical" evidence="8">
    <location>
        <begin position="521"/>
        <end position="542"/>
    </location>
</feature>
<keyword evidence="6 8" id="KW-1133">Transmembrane helix</keyword>
<dbReference type="Pfam" id="PF00528">
    <property type="entry name" value="BPD_transp_1"/>
    <property type="match status" value="2"/>
</dbReference>
<dbReference type="EMBL" id="LNTB01000001">
    <property type="protein sequence ID" value="KSW11799.1"/>
    <property type="molecule type" value="Genomic_DNA"/>
</dbReference>
<evidence type="ECO:0000256" key="4">
    <source>
        <dbReference type="ARBA" id="ARBA00022519"/>
    </source>
</evidence>
<dbReference type="PANTHER" id="PTHR43357">
    <property type="entry name" value="INNER MEMBRANE ABC TRANSPORTER PERMEASE PROTEIN YDCV"/>
    <property type="match status" value="1"/>
</dbReference>
<evidence type="ECO:0000256" key="7">
    <source>
        <dbReference type="ARBA" id="ARBA00023136"/>
    </source>
</evidence>
<evidence type="ECO:0000256" key="1">
    <source>
        <dbReference type="ARBA" id="ARBA00004429"/>
    </source>
</evidence>
<comment type="caution">
    <text evidence="10">The sequence shown here is derived from an EMBL/GenBank/DDBJ whole genome shotgun (WGS) entry which is preliminary data.</text>
</comment>
<keyword evidence="4" id="KW-0997">Cell inner membrane</keyword>
<dbReference type="STRING" id="2309.CF15_03070"/>
<feature type="domain" description="ABC transmembrane type-1" evidence="9">
    <location>
        <begin position="95"/>
        <end position="308"/>
    </location>
</feature>
<dbReference type="InterPro" id="IPR035906">
    <property type="entry name" value="MetI-like_sf"/>
</dbReference>
<feature type="domain" description="ABC transmembrane type-1" evidence="9">
    <location>
        <begin position="398"/>
        <end position="607"/>
    </location>
</feature>
<dbReference type="RefSeq" id="WP_058370477.1">
    <property type="nucleotide sequence ID" value="NZ_LNTB01000001.1"/>
</dbReference>
<protein>
    <recommendedName>
        <fullName evidence="9">ABC transmembrane type-1 domain-containing protein</fullName>
    </recommendedName>
</protein>
<feature type="transmembrane region" description="Helical" evidence="8">
    <location>
        <begin position="21"/>
        <end position="47"/>
    </location>
</feature>
<keyword evidence="11" id="KW-1185">Reference proteome</keyword>
<feature type="transmembrane region" description="Helical" evidence="8">
    <location>
        <begin position="99"/>
        <end position="123"/>
    </location>
</feature>
<evidence type="ECO:0000256" key="2">
    <source>
        <dbReference type="ARBA" id="ARBA00022448"/>
    </source>
</evidence>
<dbReference type="AlphaFoldDB" id="A0A0V8RUR1"/>
<name>A0A0V8RUR1_PYROC</name>
<dbReference type="PANTHER" id="PTHR43357:SF4">
    <property type="entry name" value="INNER MEMBRANE ABC TRANSPORTER PERMEASE PROTEIN YDCV"/>
    <property type="match status" value="1"/>
</dbReference>
<feature type="transmembrane region" description="Helical" evidence="8">
    <location>
        <begin position="431"/>
        <end position="454"/>
    </location>
</feature>
<comment type="subcellular location">
    <subcellularLocation>
        <location evidence="1">Cell inner membrane</location>
        <topology evidence="1">Multi-pass membrane protein</topology>
    </subcellularLocation>
    <subcellularLocation>
        <location evidence="8">Cell membrane</location>
        <topology evidence="8">Multi-pass membrane protein</topology>
    </subcellularLocation>
</comment>
<evidence type="ECO:0000313" key="10">
    <source>
        <dbReference type="EMBL" id="KSW11799.1"/>
    </source>
</evidence>
<evidence type="ECO:0000256" key="5">
    <source>
        <dbReference type="ARBA" id="ARBA00022692"/>
    </source>
</evidence>
<proteinExistence type="inferred from homology"/>
<evidence type="ECO:0000259" key="9">
    <source>
        <dbReference type="PROSITE" id="PS50928"/>
    </source>
</evidence>
<reference evidence="10 11" key="1">
    <citation type="submission" date="2015-11" db="EMBL/GenBank/DDBJ databases">
        <title>Genome sequence of Pyrodictium occultum PL-19, a marine hyperthermophilic archaeon isolated from Volcano, Italy.</title>
        <authorList>
            <person name="Utturkar S."/>
            <person name="Huber H."/>
            <person name="Leptihn S."/>
            <person name="Brown S."/>
            <person name="Stetter K.O."/>
            <person name="Podar M."/>
        </authorList>
    </citation>
    <scope>NUCLEOTIDE SEQUENCE [LARGE SCALE GENOMIC DNA]</scope>
    <source>
        <strain evidence="10 11">PL-19</strain>
    </source>
</reference>
<feature type="transmembrane region" description="Helical" evidence="8">
    <location>
        <begin position="404"/>
        <end position="424"/>
    </location>
</feature>
<evidence type="ECO:0000313" key="11">
    <source>
        <dbReference type="Proteomes" id="UP000053352"/>
    </source>
</evidence>
<dbReference type="CDD" id="cd06261">
    <property type="entry name" value="TM_PBP2"/>
    <property type="match status" value="2"/>
</dbReference>
<organism evidence="10 11">
    <name type="scientific">Pyrodictium occultum</name>
    <dbReference type="NCBI Taxonomy" id="2309"/>
    <lineage>
        <taxon>Archaea</taxon>
        <taxon>Thermoproteota</taxon>
        <taxon>Thermoprotei</taxon>
        <taxon>Desulfurococcales</taxon>
        <taxon>Pyrodictiaceae</taxon>
        <taxon>Pyrodictium</taxon>
    </lineage>
</organism>
<dbReference type="GO" id="GO:0005886">
    <property type="term" value="C:plasma membrane"/>
    <property type="evidence" value="ECO:0007669"/>
    <property type="project" value="UniProtKB-SubCell"/>
</dbReference>
<dbReference type="Gene3D" id="1.10.3720.10">
    <property type="entry name" value="MetI-like"/>
    <property type="match status" value="2"/>
</dbReference>
<keyword evidence="3" id="KW-1003">Cell membrane</keyword>